<evidence type="ECO:0000259" key="8">
    <source>
        <dbReference type="PROSITE" id="PS50922"/>
    </source>
</evidence>
<evidence type="ECO:0000256" key="7">
    <source>
        <dbReference type="SAM" id="Phobius"/>
    </source>
</evidence>
<name>F0W0H1_9STRA</name>
<feature type="transmembrane region" description="Helical" evidence="7">
    <location>
        <begin position="194"/>
        <end position="214"/>
    </location>
</feature>
<dbReference type="HOGENOM" id="CLU_028277_5_1_1"/>
<keyword evidence="2 5" id="KW-0812">Transmembrane</keyword>
<feature type="transmembrane region" description="Helical" evidence="7">
    <location>
        <begin position="101"/>
        <end position="126"/>
    </location>
</feature>
<dbReference type="InterPro" id="IPR006634">
    <property type="entry name" value="TLC-dom"/>
</dbReference>
<dbReference type="PIRSF" id="PIRSF005225">
    <property type="entry name" value="LAG1_LAC1"/>
    <property type="match status" value="1"/>
</dbReference>
<dbReference type="GO" id="GO:0050291">
    <property type="term" value="F:sphingosine N-acyltransferase activity"/>
    <property type="evidence" value="ECO:0007669"/>
    <property type="project" value="InterPro"/>
</dbReference>
<keyword evidence="3 7" id="KW-1133">Transmembrane helix</keyword>
<reference evidence="9" key="2">
    <citation type="submission" date="2011-02" db="EMBL/GenBank/DDBJ databases">
        <authorList>
            <person name="MacLean D."/>
        </authorList>
    </citation>
    <scope>NUCLEOTIDE SEQUENCE</scope>
</reference>
<feature type="domain" description="TLC" evidence="8">
    <location>
        <begin position="1"/>
        <end position="227"/>
    </location>
</feature>
<evidence type="ECO:0000256" key="6">
    <source>
        <dbReference type="SAM" id="MobiDB-lite"/>
    </source>
</evidence>
<dbReference type="PANTHER" id="PTHR12560:SF0">
    <property type="entry name" value="LD18904P"/>
    <property type="match status" value="1"/>
</dbReference>
<evidence type="ECO:0000256" key="5">
    <source>
        <dbReference type="PROSITE-ProRule" id="PRU00205"/>
    </source>
</evidence>
<dbReference type="EMBL" id="FR824049">
    <property type="protein sequence ID" value="CCA14543.1"/>
    <property type="molecule type" value="Genomic_DNA"/>
</dbReference>
<evidence type="ECO:0000256" key="3">
    <source>
        <dbReference type="ARBA" id="ARBA00022989"/>
    </source>
</evidence>
<dbReference type="Pfam" id="PF03798">
    <property type="entry name" value="TRAM_LAG1_CLN8"/>
    <property type="match status" value="1"/>
</dbReference>
<dbReference type="GO" id="GO:0046513">
    <property type="term" value="P:ceramide biosynthetic process"/>
    <property type="evidence" value="ECO:0007669"/>
    <property type="project" value="InterPro"/>
</dbReference>
<comment type="subcellular location">
    <subcellularLocation>
        <location evidence="1">Membrane</location>
        <topology evidence="1">Multi-pass membrane protein</topology>
    </subcellularLocation>
</comment>
<dbReference type="AlphaFoldDB" id="F0W0H1"/>
<dbReference type="SMART" id="SM00724">
    <property type="entry name" value="TLC"/>
    <property type="match status" value="1"/>
</dbReference>
<dbReference type="InterPro" id="IPR016439">
    <property type="entry name" value="Lag1/Lac1-like"/>
</dbReference>
<dbReference type="PROSITE" id="PS50922">
    <property type="entry name" value="TLC"/>
    <property type="match status" value="1"/>
</dbReference>
<accession>F0W0H1</accession>
<organism evidence="9">
    <name type="scientific">Albugo laibachii Nc14</name>
    <dbReference type="NCBI Taxonomy" id="890382"/>
    <lineage>
        <taxon>Eukaryota</taxon>
        <taxon>Sar</taxon>
        <taxon>Stramenopiles</taxon>
        <taxon>Oomycota</taxon>
        <taxon>Peronosporomycetes</taxon>
        <taxon>Albuginales</taxon>
        <taxon>Albuginaceae</taxon>
        <taxon>Albugo</taxon>
    </lineage>
</organism>
<feature type="transmembrane region" description="Helical" evidence="7">
    <location>
        <begin position="138"/>
        <end position="162"/>
    </location>
</feature>
<evidence type="ECO:0000313" key="9">
    <source>
        <dbReference type="EMBL" id="CCA14543.1"/>
    </source>
</evidence>
<sequence length="293" mass="34295">MNRLQYVEKKNFDKLRESLWKNAAVGTFFLLGYHTSASKNWWMNPDGLFSDWPHGTPESIRWYYRIYFSYWLQSIDFLLNVTNRHYIVKRRDHTEMIIHHLTTMTLMMSSYVFDFTRIGLCALMIHDVCDLLLETAKMLVYMSYVNAANVVFAVFAIAWYVLRLGVYPSYIISPAYTNMYDAVMHSPLEESKRYWVWFGNVALLAVVLVLNIYWASLITKMVLVGLGSQRLNKDIRSDSEEESVEMQEKLTPGSGDQSAERMAEIWNAKVTASTYKRRLDKNTRTDEQCTKVN</sequence>
<protein>
    <submittedName>
        <fullName evidence="9">Dicarboxylate/amino acid:cation (Na or H ) symporter (DAACS) family protein putative</fullName>
    </submittedName>
</protein>
<evidence type="ECO:0000256" key="4">
    <source>
        <dbReference type="ARBA" id="ARBA00023136"/>
    </source>
</evidence>
<evidence type="ECO:0000256" key="2">
    <source>
        <dbReference type="ARBA" id="ARBA00022692"/>
    </source>
</evidence>
<gene>
    <name evidence="9" type="primary">AlNc14C4G613</name>
    <name evidence="9" type="ORF">ALNC14_006860</name>
</gene>
<keyword evidence="4 5" id="KW-0472">Membrane</keyword>
<evidence type="ECO:0000256" key="1">
    <source>
        <dbReference type="ARBA" id="ARBA00004141"/>
    </source>
</evidence>
<dbReference type="GO" id="GO:0016020">
    <property type="term" value="C:membrane"/>
    <property type="evidence" value="ECO:0007669"/>
    <property type="project" value="UniProtKB-SubCell"/>
</dbReference>
<dbReference type="PANTHER" id="PTHR12560">
    <property type="entry name" value="LONGEVITY ASSURANCE FACTOR 1 LAG1"/>
    <property type="match status" value="1"/>
</dbReference>
<proteinExistence type="predicted"/>
<reference evidence="9" key="1">
    <citation type="journal article" date="2011" name="PLoS Biol.">
        <title>Gene gain and loss during evolution of obligate parasitism in the white rust pathogen of Arabidopsis thaliana.</title>
        <authorList>
            <person name="Kemen E."/>
            <person name="Gardiner A."/>
            <person name="Schultz-Larsen T."/>
            <person name="Kemen A.C."/>
            <person name="Balmuth A.L."/>
            <person name="Robert-Seilaniantz A."/>
            <person name="Bailey K."/>
            <person name="Holub E."/>
            <person name="Studholme D.J."/>
            <person name="Maclean D."/>
            <person name="Jones J.D."/>
        </authorList>
    </citation>
    <scope>NUCLEOTIDE SEQUENCE</scope>
</reference>
<feature type="region of interest" description="Disordered" evidence="6">
    <location>
        <begin position="237"/>
        <end position="259"/>
    </location>
</feature>